<dbReference type="Pfam" id="PF14107">
    <property type="entry name" value="DUF4280"/>
    <property type="match status" value="1"/>
</dbReference>
<organism evidence="2 3">
    <name type="scientific">Paenibacillus contaminans</name>
    <dbReference type="NCBI Taxonomy" id="450362"/>
    <lineage>
        <taxon>Bacteria</taxon>
        <taxon>Bacillati</taxon>
        <taxon>Bacillota</taxon>
        <taxon>Bacilli</taxon>
        <taxon>Bacillales</taxon>
        <taxon>Paenibacillaceae</taxon>
        <taxon>Paenibacillus</taxon>
    </lineage>
</organism>
<dbReference type="OrthoDB" id="4825649at2"/>
<evidence type="ECO:0000256" key="1">
    <source>
        <dbReference type="SAM" id="SignalP"/>
    </source>
</evidence>
<name>A0A329LRI3_9BACL</name>
<keyword evidence="3" id="KW-1185">Reference proteome</keyword>
<dbReference type="AlphaFoldDB" id="A0A329LRI3"/>
<protein>
    <submittedName>
        <fullName evidence="2">DUF4280 domain-containing protein</fullName>
    </submittedName>
</protein>
<evidence type="ECO:0000313" key="3">
    <source>
        <dbReference type="Proteomes" id="UP000250369"/>
    </source>
</evidence>
<keyword evidence="1" id="KW-0732">Signal</keyword>
<dbReference type="RefSeq" id="WP_113036597.1">
    <property type="nucleotide sequence ID" value="NZ_QMFB01000051.1"/>
</dbReference>
<comment type="caution">
    <text evidence="2">The sequence shown here is derived from an EMBL/GenBank/DDBJ whole genome shotgun (WGS) entry which is preliminary data.</text>
</comment>
<evidence type="ECO:0000313" key="2">
    <source>
        <dbReference type="EMBL" id="RAV09223.1"/>
    </source>
</evidence>
<reference evidence="2 3" key="1">
    <citation type="journal article" date="2009" name="Int. J. Syst. Evol. Microbiol.">
        <title>Paenibacillus contaminans sp. nov., isolated from a contaminated laboratory plate.</title>
        <authorList>
            <person name="Chou J.H."/>
            <person name="Lee J.H."/>
            <person name="Lin M.C."/>
            <person name="Chang P.S."/>
            <person name="Arun A.B."/>
            <person name="Young C.C."/>
            <person name="Chen W.M."/>
        </authorList>
    </citation>
    <scope>NUCLEOTIDE SEQUENCE [LARGE SCALE GENOMIC DNA]</scope>
    <source>
        <strain evidence="2 3">CKOBP-6</strain>
    </source>
</reference>
<gene>
    <name evidence="2" type="ORF">DQG23_39725</name>
</gene>
<dbReference type="Proteomes" id="UP000250369">
    <property type="component" value="Unassembled WGS sequence"/>
</dbReference>
<accession>A0A329LRI3</accession>
<dbReference type="EMBL" id="QMFB01000051">
    <property type="protein sequence ID" value="RAV09223.1"/>
    <property type="molecule type" value="Genomic_DNA"/>
</dbReference>
<proteinExistence type="predicted"/>
<sequence length="128" mass="13121">MGMLVCNGAMLMCSFGAAPSSLTVMPVNQVTTSTPIANIMDNKPMVNIMPFGVCNSLANPTVASATAASLGVLTPMPCVPVTAAPWVPGSPTVLVGNMPALNNNSKCMCNWGGVIQIQVPGQFTIQVP</sequence>
<feature type="signal peptide" evidence="1">
    <location>
        <begin position="1"/>
        <end position="17"/>
    </location>
</feature>
<feature type="chain" id="PRO_5016424445" evidence="1">
    <location>
        <begin position="18"/>
        <end position="128"/>
    </location>
</feature>
<dbReference type="InterPro" id="IPR025460">
    <property type="entry name" value="DUF4280"/>
</dbReference>